<dbReference type="GO" id="GO:0031123">
    <property type="term" value="P:RNA 3'-end processing"/>
    <property type="evidence" value="ECO:0007669"/>
    <property type="project" value="TreeGrafter"/>
</dbReference>
<dbReference type="InterPro" id="IPR045862">
    <property type="entry name" value="Trf4-like"/>
</dbReference>
<feature type="compositionally biased region" description="Polar residues" evidence="5">
    <location>
        <begin position="1664"/>
        <end position="1675"/>
    </location>
</feature>
<evidence type="ECO:0000256" key="2">
    <source>
        <dbReference type="ARBA" id="ARBA00012388"/>
    </source>
</evidence>
<keyword evidence="6" id="KW-0812">Transmembrane</keyword>
<feature type="region of interest" description="Disordered" evidence="5">
    <location>
        <begin position="524"/>
        <end position="627"/>
    </location>
</feature>
<dbReference type="Pfam" id="PF22600">
    <property type="entry name" value="MTPAP-like_central"/>
    <property type="match status" value="1"/>
</dbReference>
<organism evidence="9 10">
    <name type="scientific">Trametes cubensis</name>
    <dbReference type="NCBI Taxonomy" id="1111947"/>
    <lineage>
        <taxon>Eukaryota</taxon>
        <taxon>Fungi</taxon>
        <taxon>Dikarya</taxon>
        <taxon>Basidiomycota</taxon>
        <taxon>Agaricomycotina</taxon>
        <taxon>Agaricomycetes</taxon>
        <taxon>Polyporales</taxon>
        <taxon>Polyporaceae</taxon>
        <taxon>Trametes</taxon>
    </lineage>
</organism>
<dbReference type="Gene3D" id="3.30.460.10">
    <property type="entry name" value="Beta Polymerase, domain 2"/>
    <property type="match status" value="1"/>
</dbReference>
<dbReference type="GO" id="GO:1990817">
    <property type="term" value="F:poly(A) RNA polymerase activity"/>
    <property type="evidence" value="ECO:0007669"/>
    <property type="project" value="UniProtKB-EC"/>
</dbReference>
<dbReference type="GO" id="GO:0043634">
    <property type="term" value="P:polyadenylation-dependent ncRNA catabolic process"/>
    <property type="evidence" value="ECO:0007669"/>
    <property type="project" value="TreeGrafter"/>
</dbReference>
<dbReference type="Gene3D" id="1.10.1410.10">
    <property type="match status" value="1"/>
</dbReference>
<dbReference type="GO" id="GO:0010605">
    <property type="term" value="P:negative regulation of macromolecule metabolic process"/>
    <property type="evidence" value="ECO:0007669"/>
    <property type="project" value="UniProtKB-ARBA"/>
</dbReference>
<feature type="compositionally biased region" description="Polar residues" evidence="5">
    <location>
        <begin position="1334"/>
        <end position="1343"/>
    </location>
</feature>
<feature type="compositionally biased region" description="Basic and acidic residues" evidence="5">
    <location>
        <begin position="1515"/>
        <end position="1543"/>
    </location>
</feature>
<feature type="compositionally biased region" description="Basic and acidic residues" evidence="5">
    <location>
        <begin position="59"/>
        <end position="72"/>
    </location>
</feature>
<feature type="domain" description="PAP-associated" evidence="7">
    <location>
        <begin position="368"/>
        <end position="426"/>
    </location>
</feature>
<comment type="similarity">
    <text evidence="1">Belongs to the DNA polymerase type-B-like family.</text>
</comment>
<proteinExistence type="inferred from homology"/>
<dbReference type="Pfam" id="PF03828">
    <property type="entry name" value="PAP_assoc"/>
    <property type="match status" value="1"/>
</dbReference>
<dbReference type="GO" id="GO:0031499">
    <property type="term" value="C:TRAMP complex"/>
    <property type="evidence" value="ECO:0007669"/>
    <property type="project" value="TreeGrafter"/>
</dbReference>
<gene>
    <name evidence="9" type="ORF">ONZ51_g9329</name>
</gene>
<feature type="transmembrane region" description="Helical" evidence="6">
    <location>
        <begin position="334"/>
        <end position="352"/>
    </location>
</feature>
<dbReference type="InterPro" id="IPR002058">
    <property type="entry name" value="PAP_assoc"/>
</dbReference>
<comment type="caution">
    <text evidence="9">The sequence shown here is derived from an EMBL/GenBank/DDBJ whole genome shotgun (WGS) entry which is preliminary data.</text>
</comment>
<keyword evidence="6" id="KW-0472">Membrane</keyword>
<protein>
    <recommendedName>
        <fullName evidence="2">polynucleotide adenylyltransferase</fullName>
        <ecNumber evidence="2">2.7.7.19</ecNumber>
    </recommendedName>
</protein>
<feature type="compositionally biased region" description="Low complexity" evidence="5">
    <location>
        <begin position="1588"/>
        <end position="1603"/>
    </location>
</feature>
<feature type="region of interest" description="Disordered" evidence="5">
    <location>
        <begin position="773"/>
        <end position="1004"/>
    </location>
</feature>
<evidence type="ECO:0000313" key="9">
    <source>
        <dbReference type="EMBL" id="KAJ8468926.1"/>
    </source>
</evidence>
<feature type="compositionally biased region" description="Polar residues" evidence="5">
    <location>
        <begin position="899"/>
        <end position="912"/>
    </location>
</feature>
<keyword evidence="4" id="KW-0460">Magnesium</keyword>
<evidence type="ECO:0000256" key="6">
    <source>
        <dbReference type="SAM" id="Phobius"/>
    </source>
</evidence>
<dbReference type="InterPro" id="IPR043519">
    <property type="entry name" value="NT_sf"/>
</dbReference>
<feature type="region of interest" description="Disordered" evidence="5">
    <location>
        <begin position="1092"/>
        <end position="1146"/>
    </location>
</feature>
<evidence type="ECO:0000259" key="7">
    <source>
        <dbReference type="Pfam" id="PF03828"/>
    </source>
</evidence>
<keyword evidence="10" id="KW-1185">Reference proteome</keyword>
<evidence type="ECO:0000256" key="1">
    <source>
        <dbReference type="ARBA" id="ARBA00008593"/>
    </source>
</evidence>
<keyword evidence="6" id="KW-1133">Transmembrane helix</keyword>
<feature type="compositionally biased region" description="Polar residues" evidence="5">
    <location>
        <begin position="1644"/>
        <end position="1655"/>
    </location>
</feature>
<feature type="region of interest" description="Disordered" evidence="5">
    <location>
        <begin position="1790"/>
        <end position="1890"/>
    </location>
</feature>
<feature type="compositionally biased region" description="Acidic residues" evidence="5">
    <location>
        <begin position="86"/>
        <end position="100"/>
    </location>
</feature>
<dbReference type="GO" id="GO:0005730">
    <property type="term" value="C:nucleolus"/>
    <property type="evidence" value="ECO:0007669"/>
    <property type="project" value="TreeGrafter"/>
</dbReference>
<reference evidence="9" key="1">
    <citation type="submission" date="2022-11" db="EMBL/GenBank/DDBJ databases">
        <title>Genome Sequence of Cubamyces cubensis.</title>
        <authorList>
            <person name="Buettner E."/>
        </authorList>
    </citation>
    <scope>NUCLEOTIDE SEQUENCE</scope>
    <source>
        <strain evidence="9">MPL-01</strain>
    </source>
</reference>
<feature type="compositionally biased region" description="Pro residues" evidence="5">
    <location>
        <begin position="1604"/>
        <end position="1614"/>
    </location>
</feature>
<dbReference type="Proteomes" id="UP001215151">
    <property type="component" value="Unassembled WGS sequence"/>
</dbReference>
<dbReference type="InterPro" id="IPR054708">
    <property type="entry name" value="MTPAP-like_central"/>
</dbReference>
<feature type="compositionally biased region" description="Polar residues" evidence="5">
    <location>
        <begin position="1116"/>
        <end position="1136"/>
    </location>
</feature>
<keyword evidence="3" id="KW-0479">Metal-binding</keyword>
<feature type="compositionally biased region" description="Low complexity" evidence="5">
    <location>
        <begin position="1551"/>
        <end position="1563"/>
    </location>
</feature>
<feature type="compositionally biased region" description="Low complexity" evidence="5">
    <location>
        <begin position="1623"/>
        <end position="1635"/>
    </location>
</feature>
<feature type="compositionally biased region" description="Basic and acidic residues" evidence="5">
    <location>
        <begin position="566"/>
        <end position="576"/>
    </location>
</feature>
<dbReference type="GO" id="GO:0046872">
    <property type="term" value="F:metal ion binding"/>
    <property type="evidence" value="ECO:0007669"/>
    <property type="project" value="UniProtKB-KW"/>
</dbReference>
<evidence type="ECO:0000256" key="3">
    <source>
        <dbReference type="ARBA" id="ARBA00022723"/>
    </source>
</evidence>
<feature type="region of interest" description="Disordered" evidence="5">
    <location>
        <begin position="1194"/>
        <end position="1259"/>
    </location>
</feature>
<dbReference type="SUPFAM" id="SSF81631">
    <property type="entry name" value="PAP/OAS1 substrate-binding domain"/>
    <property type="match status" value="1"/>
</dbReference>
<feature type="compositionally biased region" description="Pro residues" evidence="5">
    <location>
        <begin position="1448"/>
        <end position="1466"/>
    </location>
</feature>
<dbReference type="PANTHER" id="PTHR23092">
    <property type="entry name" value="POLY(A) RNA POLYMERASE"/>
    <property type="match status" value="1"/>
</dbReference>
<evidence type="ECO:0000256" key="4">
    <source>
        <dbReference type="ARBA" id="ARBA00022842"/>
    </source>
</evidence>
<evidence type="ECO:0000256" key="5">
    <source>
        <dbReference type="SAM" id="MobiDB-lite"/>
    </source>
</evidence>
<accession>A0AAD7TLJ2</accession>
<dbReference type="PANTHER" id="PTHR23092:SF15">
    <property type="entry name" value="INACTIVE NON-CANONICAL POLY(A) RNA POLYMERASE PROTEIN TRF4-2-RELATED"/>
    <property type="match status" value="1"/>
</dbReference>
<sequence length="1890" mass="202582">MSNKSRSQRSSGSATPLDDKSSNRRARRKEKQLQQQREEQNAEAGPSGSKGGSSSKDATNSKRDSDDKKGRGESSFAEADFIPFTFEDDEGPEPEAEPAQEDWPPVREWDKGKGKARERERDRDREHVGRKRKVEEVDFDDGYANKKQRVAAASRKAPWARDVDWESCANVAEMLHNEVEAFVKYISPTPVEDEVRSLIVALVSQAVTKTYPDAQVLPFGSYETKLYLPLGDIDLVIYSKSMARMDKVSVLHSLANIMKRSGITDRVTIIAKAKVPIIKFVTTHGRFSVDISINQGNGVTAGKMVKQFLQELPALRSLVLIIKSFLSQRSMNEVFTGGLGSYSIVCLAISFLQMHPKIRRGEIDPSKNLGVLVMEFFELYGCYFNYQEVGISLRDGGSYFNKAQRGWLDYGQQRLLSIEDPGDPTNDISRGSYNIAKVRTTLAGAHGIMTAAAYAQASIISARREGRTVRLRPAPEPEDMSILASVMGVTQETINHRRVVQEVYDRQVLHRMLGLTPKASLTAPKVEANGTTSRAKEEASIKSAWSEADMQLDSDDQNGGEEEDAVESRYEIDSRRQPPKKQRRTGTRTDQDVTLETVYTTDDDDPYDDYPFSHHSGADDGVSEEEEEYDLSALDYGRTEGARSAQTSRRSLPDASLLSFITPTIISPPSVRLPARRAGHRSRGSLVVVVVALLLAIVALTATVLSMTSTRAPVPPVDLKARIAAFQEQQKAANAKQNASSSSAVLPKPSAASGNTNLRDRIASFEKQGAVPAPKSRFGFAPIPQQDEPAPLKRHGELYGNRIPGLSRPHIPVPTSSKGDKRSSSKPRESTRLELERYVTSPSPPHSPFLTSDNGDSIGEVLSDGELTSPGDPLAVSQEEAQLSLSALVSPPISESEHSLQSPPANGDSSQEPDAGSEEASASHTAEQAEIVAVSTEEVKPPEVIVSPSEPVEALSSTGHAEDGPPTVEVTEETREESPPRDAVVTEQTDLPSEQHEASNREPIDPAVQAVIDQLDKATQSGDAGAVIVPAEALQSLVQLGTEQQKSVQDMLDQLLLQQDAIDIATPVKQRFSLNGQLSSQAVLDYISQQSSLSKDVNPSTPPRNVGKVHKDTQDEAPQSQSNQFLSPTTPSTYSADSPVGEEPLSPASDIYSAYYAATPAVSERPPRALPSIPEAPDSPALFKAARRGTFGADGDVLSAGSSAPTSAPVRTPSDDGVFSEQQNRTGERRDIQRSVTPGDGMVRIAGTPPRVTSPPLSVVIPQPVAPKATQAPPKIMEPRVSDDIDAVIVQQPRNVVSPVVARGVVVPAPKSASGSSSSSPASTYSPNSAYSGDGTSPSSTAPVSRKASSASRGRRSHVSPALSSTPFEEPELTPIEGPKGFRAVVHGKVVEGKSRPVSVNVQYPDLPSPSPMVGTGMSDLAALLADAVVFEKQLADVRTPSKKPRATPSPAPAPPVTSTPTPPPGTGRGGSDRPRPSQDLPESPDDHDQFARLSQSQERNASAPRTSHTSGRPLPEHPRLSRPSVDRTIDRKPSRPSLERMPSRPSLDQTASTRPSTDSTSSRIQLQPMFLTADPNAVRIPLPPRPKSAMAHSSSASRSQSSTPPPPLPPKSPPRTGYLTNLLSRAKSSSSLRPSPDPRDSLGSSSEDSVTVATPPTPPYDTGSINESTGSIRSSRMFKNGLSRVSTLADRMLHRKDGSNHGPEVAIASGDDEDGQSGSQRALPRPPRPLPLPPQPQPPRGLPPPVPNPNNLAPTPPQAQPQLSRRSSWKSIASVSTTGISEALDGAGLFESFPSVPDNVPRPPPGLPSGPAAYTSPRPAPLPPLPPPNQPLPPPPSQPLPPPPRGASHGAMVIPPGGRPGLPANPASRPKTLPSRPKVAPQQLRSGMI</sequence>
<feature type="region of interest" description="Disordered" evidence="5">
    <location>
        <begin position="1437"/>
        <end position="1775"/>
    </location>
</feature>
<feature type="compositionally biased region" description="Basic and acidic residues" evidence="5">
    <location>
        <begin position="104"/>
        <end position="127"/>
    </location>
</feature>
<feature type="compositionally biased region" description="Basic and acidic residues" evidence="5">
    <location>
        <begin position="818"/>
        <end position="837"/>
    </location>
</feature>
<feature type="region of interest" description="Disordered" evidence="5">
    <location>
        <begin position="1309"/>
        <end position="1381"/>
    </location>
</feature>
<feature type="compositionally biased region" description="Basic and acidic residues" evidence="5">
    <location>
        <begin position="993"/>
        <end position="1004"/>
    </location>
</feature>
<evidence type="ECO:0000313" key="10">
    <source>
        <dbReference type="Proteomes" id="UP001215151"/>
    </source>
</evidence>
<name>A0AAD7TLJ2_9APHY</name>
<dbReference type="CDD" id="cd05402">
    <property type="entry name" value="NT_PAP_TUTase"/>
    <property type="match status" value="1"/>
</dbReference>
<feature type="compositionally biased region" description="Low complexity" evidence="5">
    <location>
        <begin position="732"/>
        <end position="744"/>
    </location>
</feature>
<feature type="region of interest" description="Disordered" evidence="5">
    <location>
        <begin position="732"/>
        <end position="756"/>
    </location>
</feature>
<feature type="compositionally biased region" description="Low complexity" evidence="5">
    <location>
        <begin position="1309"/>
        <end position="1332"/>
    </location>
</feature>
<feature type="region of interest" description="Disordered" evidence="5">
    <location>
        <begin position="1"/>
        <end position="130"/>
    </location>
</feature>
<feature type="compositionally biased region" description="Polar residues" evidence="5">
    <location>
        <begin position="1765"/>
        <end position="1775"/>
    </location>
</feature>
<dbReference type="EC" id="2.7.7.19" evidence="2"/>
<dbReference type="SUPFAM" id="SSF81301">
    <property type="entry name" value="Nucleotidyltransferase"/>
    <property type="match status" value="1"/>
</dbReference>
<feature type="domain" description="Poly(A) RNA polymerase mitochondrial-like central palm" evidence="8">
    <location>
        <begin position="175"/>
        <end position="310"/>
    </location>
</feature>
<feature type="compositionally biased region" description="Pro residues" evidence="5">
    <location>
        <begin position="1725"/>
        <end position="1760"/>
    </location>
</feature>
<dbReference type="FunFam" id="1.10.1410.10:FF:000003">
    <property type="entry name" value="non-canonical poly(A) RNA polymerase PAPD7"/>
    <property type="match status" value="1"/>
</dbReference>
<feature type="compositionally biased region" description="Polar residues" evidence="5">
    <location>
        <begin position="1493"/>
        <end position="1511"/>
    </location>
</feature>
<evidence type="ECO:0000259" key="8">
    <source>
        <dbReference type="Pfam" id="PF22600"/>
    </source>
</evidence>
<feature type="compositionally biased region" description="Pro residues" evidence="5">
    <location>
        <begin position="1819"/>
        <end position="1846"/>
    </location>
</feature>
<feature type="transmembrane region" description="Helical" evidence="6">
    <location>
        <begin position="686"/>
        <end position="707"/>
    </location>
</feature>
<feature type="compositionally biased region" description="Low complexity" evidence="5">
    <location>
        <begin position="1"/>
        <end position="13"/>
    </location>
</feature>
<feature type="compositionally biased region" description="Acidic residues" evidence="5">
    <location>
        <begin position="550"/>
        <end position="565"/>
    </location>
</feature>
<dbReference type="EMBL" id="JAPEVG010000314">
    <property type="protein sequence ID" value="KAJ8468926.1"/>
    <property type="molecule type" value="Genomic_DNA"/>
</dbReference>
<dbReference type="GO" id="GO:0003729">
    <property type="term" value="F:mRNA binding"/>
    <property type="evidence" value="ECO:0007669"/>
    <property type="project" value="TreeGrafter"/>
</dbReference>
<feature type="compositionally biased region" description="Low complexity" evidence="5">
    <location>
        <begin position="942"/>
        <end position="953"/>
    </location>
</feature>
<feature type="compositionally biased region" description="Basic residues" evidence="5">
    <location>
        <begin position="577"/>
        <end position="586"/>
    </location>
</feature>